<keyword evidence="4" id="KW-1133">Transmembrane helix</keyword>
<dbReference type="AlphaFoldDB" id="A0A482W1H2"/>
<evidence type="ECO:0000313" key="6">
    <source>
        <dbReference type="EMBL" id="RZC38477.1"/>
    </source>
</evidence>
<proteinExistence type="inferred from homology"/>
<dbReference type="PANTHER" id="PTHR13073">
    <property type="entry name" value="BLOC-1 COMPLEX SUBUNIT 1"/>
    <property type="match status" value="1"/>
</dbReference>
<protein>
    <recommendedName>
        <fullName evidence="2">Biogenesis of lysosome-related organelles complex 1 subunit 1</fullName>
    </recommendedName>
</protein>
<comment type="similarity">
    <text evidence="1">Belongs to the BLOC1S1 family.</text>
</comment>
<evidence type="ECO:0000256" key="1">
    <source>
        <dbReference type="ARBA" id="ARBA00007133"/>
    </source>
</evidence>
<reference evidence="6 7" key="1">
    <citation type="submission" date="2017-03" db="EMBL/GenBank/DDBJ databases">
        <title>Genome of the blue death feigning beetle - Asbolus verrucosus.</title>
        <authorList>
            <person name="Rider S.D."/>
        </authorList>
    </citation>
    <scope>NUCLEOTIDE SEQUENCE [LARGE SCALE GENOMIC DNA]</scope>
    <source>
        <strain evidence="6">Butters</strain>
        <tissue evidence="6">Head and leg muscle</tissue>
    </source>
</reference>
<dbReference type="InterPro" id="IPR036598">
    <property type="entry name" value="GOLD_dom_sf"/>
</dbReference>
<dbReference type="GO" id="GO:0016197">
    <property type="term" value="P:endosomal transport"/>
    <property type="evidence" value="ECO:0007669"/>
    <property type="project" value="TreeGrafter"/>
</dbReference>
<dbReference type="InterPro" id="IPR009395">
    <property type="entry name" value="BLOC1S1"/>
</dbReference>
<sequence>MLSSMVKEHQAKQSSKKEIQEGKRKEACAAASDLTQALVDHLNVGVAQAYLNQKKLDAEAKQLHASATNFSKQTQQWLTLVESFSSALKEIGDVENWAKSIEGDVRTISTALEIVYKNSQEASQTQTTVPWYENLPAVAMDYKVHIDPGKEDCYFQYVNPGATFYVSFQVVRGGDGMAGFAVRHPSGQIVHPYQWKPSSEYQDQTSTGGYYSVCIDNQFSRFAGKLVNIYITVVRYDMWDKYTKEIDELNMNMENFTSTIVTVDRNINDILQYQHHSRAREAWDFNLLQDNNSYVVRWSIIQIIVIAATTAVQVYFVRKLFDIKTGSSRSRI</sequence>
<keyword evidence="4 6" id="KW-0812">Transmembrane</keyword>
<dbReference type="SUPFAM" id="SSF101576">
    <property type="entry name" value="Supernatant protein factor (SPF), C-terminal domain"/>
    <property type="match status" value="1"/>
</dbReference>
<gene>
    <name evidence="6" type="ORF">BDFB_001400</name>
</gene>
<keyword evidence="7" id="KW-1185">Reference proteome</keyword>
<evidence type="ECO:0000256" key="4">
    <source>
        <dbReference type="SAM" id="Phobius"/>
    </source>
</evidence>
<dbReference type="PROSITE" id="PS50866">
    <property type="entry name" value="GOLD"/>
    <property type="match status" value="1"/>
</dbReference>
<keyword evidence="4" id="KW-0472">Membrane</keyword>
<dbReference type="GO" id="GO:0031083">
    <property type="term" value="C:BLOC-1 complex"/>
    <property type="evidence" value="ECO:0007669"/>
    <property type="project" value="InterPro"/>
</dbReference>
<dbReference type="OrthoDB" id="10037706at2759"/>
<feature type="transmembrane region" description="Helical" evidence="4">
    <location>
        <begin position="295"/>
        <end position="317"/>
    </location>
</feature>
<accession>A0A482W1H2</accession>
<evidence type="ECO:0000259" key="5">
    <source>
        <dbReference type="PROSITE" id="PS50866"/>
    </source>
</evidence>
<dbReference type="EMBL" id="QDEB01043005">
    <property type="protein sequence ID" value="RZC38477.1"/>
    <property type="molecule type" value="Genomic_DNA"/>
</dbReference>
<feature type="region of interest" description="Disordered" evidence="3">
    <location>
        <begin position="1"/>
        <end position="21"/>
    </location>
</feature>
<dbReference type="Proteomes" id="UP000292052">
    <property type="component" value="Unassembled WGS sequence"/>
</dbReference>
<organism evidence="6 7">
    <name type="scientific">Asbolus verrucosus</name>
    <name type="common">Desert ironclad beetle</name>
    <dbReference type="NCBI Taxonomy" id="1661398"/>
    <lineage>
        <taxon>Eukaryota</taxon>
        <taxon>Metazoa</taxon>
        <taxon>Ecdysozoa</taxon>
        <taxon>Arthropoda</taxon>
        <taxon>Hexapoda</taxon>
        <taxon>Insecta</taxon>
        <taxon>Pterygota</taxon>
        <taxon>Neoptera</taxon>
        <taxon>Endopterygota</taxon>
        <taxon>Coleoptera</taxon>
        <taxon>Polyphaga</taxon>
        <taxon>Cucujiformia</taxon>
        <taxon>Tenebrionidae</taxon>
        <taxon>Pimeliinae</taxon>
        <taxon>Asbolus</taxon>
    </lineage>
</organism>
<dbReference type="Pfam" id="PF06320">
    <property type="entry name" value="GCN5L1"/>
    <property type="match status" value="1"/>
</dbReference>
<feature type="domain" description="GOLD" evidence="5">
    <location>
        <begin position="151"/>
        <end position="233"/>
    </location>
</feature>
<dbReference type="InterPro" id="IPR009038">
    <property type="entry name" value="GOLD_dom"/>
</dbReference>
<evidence type="ECO:0000256" key="3">
    <source>
        <dbReference type="SAM" id="MobiDB-lite"/>
    </source>
</evidence>
<name>A0A482W1H2_ASBVE</name>
<evidence type="ECO:0000256" key="2">
    <source>
        <dbReference type="ARBA" id="ARBA00019577"/>
    </source>
</evidence>
<dbReference type="SMART" id="SM01190">
    <property type="entry name" value="EMP24_GP25L"/>
    <property type="match status" value="1"/>
</dbReference>
<dbReference type="Pfam" id="PF01105">
    <property type="entry name" value="EMP24_GP25L"/>
    <property type="match status" value="1"/>
</dbReference>
<dbReference type="STRING" id="1661398.A0A482W1H2"/>
<dbReference type="PANTHER" id="PTHR13073:SF0">
    <property type="entry name" value="BIOGENESIS OF LYSOSOME-RELATED ORGANELLES COMPLEX 1 SUBUNIT 1"/>
    <property type="match status" value="1"/>
</dbReference>
<evidence type="ECO:0000313" key="7">
    <source>
        <dbReference type="Proteomes" id="UP000292052"/>
    </source>
</evidence>
<comment type="caution">
    <text evidence="6">The sequence shown here is derived from an EMBL/GenBank/DDBJ whole genome shotgun (WGS) entry which is preliminary data.</text>
</comment>